<accession>A0A1N7KQ61</accession>
<name>A0A1N7KQ61_9FLAO</name>
<sequence>MKKLFQSVFIAGLLFVSADAMAKDKDFSLSFGTSTSKTVRFEVSNAKNISLVIYNDSYGELYSERLENEDSVIKTYNLEDLAEGTYYLIAESEQKIEKYKIKISDDNKAEIEKTPFAIISKPEFSISDHVVKLHIANLKNKVRISVTDYSGNTYYSSTKEGENGELNMTFDLDPKTADQYIISIEENGNTFNRTIALR</sequence>
<reference evidence="2 3" key="1">
    <citation type="submission" date="2017-01" db="EMBL/GenBank/DDBJ databases">
        <authorList>
            <person name="Mah S.A."/>
            <person name="Swanson W.J."/>
            <person name="Moy G.W."/>
            <person name="Vacquier V.D."/>
        </authorList>
    </citation>
    <scope>NUCLEOTIDE SEQUENCE [LARGE SCALE GENOMIC DNA]</scope>
    <source>
        <strain evidence="2 3">DSM 18014</strain>
    </source>
</reference>
<protein>
    <recommendedName>
        <fullName evidence="4">Por secretion system C-terminal sorting domain-containing protein</fullName>
    </recommendedName>
</protein>
<dbReference type="OrthoDB" id="978867at2"/>
<evidence type="ECO:0000256" key="1">
    <source>
        <dbReference type="SAM" id="SignalP"/>
    </source>
</evidence>
<dbReference type="Proteomes" id="UP000185781">
    <property type="component" value="Unassembled WGS sequence"/>
</dbReference>
<keyword evidence="1" id="KW-0732">Signal</keyword>
<gene>
    <name evidence="2" type="ORF">SAMN05421785_101657</name>
</gene>
<dbReference type="RefSeq" id="WP_076390461.1">
    <property type="nucleotide sequence ID" value="NZ_FTOV01000001.1"/>
</dbReference>
<organism evidence="2 3">
    <name type="scientific">Chryseobacterium gambrini</name>
    <dbReference type="NCBI Taxonomy" id="373672"/>
    <lineage>
        <taxon>Bacteria</taxon>
        <taxon>Pseudomonadati</taxon>
        <taxon>Bacteroidota</taxon>
        <taxon>Flavobacteriia</taxon>
        <taxon>Flavobacteriales</taxon>
        <taxon>Weeksellaceae</taxon>
        <taxon>Chryseobacterium group</taxon>
        <taxon>Chryseobacterium</taxon>
    </lineage>
</organism>
<dbReference type="AlphaFoldDB" id="A0A1N7KQ61"/>
<dbReference type="EMBL" id="FTOV01000001">
    <property type="protein sequence ID" value="SIS63728.1"/>
    <property type="molecule type" value="Genomic_DNA"/>
</dbReference>
<feature type="chain" id="PRO_5013020914" description="Por secretion system C-terminal sorting domain-containing protein" evidence="1">
    <location>
        <begin position="23"/>
        <end position="198"/>
    </location>
</feature>
<evidence type="ECO:0008006" key="4">
    <source>
        <dbReference type="Google" id="ProtNLM"/>
    </source>
</evidence>
<feature type="signal peptide" evidence="1">
    <location>
        <begin position="1"/>
        <end position="22"/>
    </location>
</feature>
<evidence type="ECO:0000313" key="2">
    <source>
        <dbReference type="EMBL" id="SIS63728.1"/>
    </source>
</evidence>
<proteinExistence type="predicted"/>
<evidence type="ECO:0000313" key="3">
    <source>
        <dbReference type="Proteomes" id="UP000185781"/>
    </source>
</evidence>